<dbReference type="PROSITE" id="PS50893">
    <property type="entry name" value="ABC_TRANSPORTER_2"/>
    <property type="match status" value="1"/>
</dbReference>
<keyword evidence="2" id="KW-1003">Cell membrane</keyword>
<dbReference type="InterPro" id="IPR027417">
    <property type="entry name" value="P-loop_NTPase"/>
</dbReference>
<evidence type="ECO:0000313" key="9">
    <source>
        <dbReference type="EMBL" id="MDR4127009.1"/>
    </source>
</evidence>
<protein>
    <submittedName>
        <fullName evidence="9">Cytochrome c biogenesis heme-transporting ATPase CcmA</fullName>
    </submittedName>
</protein>
<keyword evidence="4" id="KW-0201">Cytochrome c-type biogenesis</keyword>
<evidence type="ECO:0000256" key="2">
    <source>
        <dbReference type="ARBA" id="ARBA00022475"/>
    </source>
</evidence>
<dbReference type="Gene3D" id="3.40.50.300">
    <property type="entry name" value="P-loop containing nucleotide triphosphate hydrolases"/>
    <property type="match status" value="1"/>
</dbReference>
<evidence type="ECO:0000256" key="3">
    <source>
        <dbReference type="ARBA" id="ARBA00022741"/>
    </source>
</evidence>
<dbReference type="SMART" id="SM00382">
    <property type="entry name" value="AAA"/>
    <property type="match status" value="1"/>
</dbReference>
<keyword evidence="5" id="KW-0067">ATP-binding</keyword>
<sequence>MLEAINLTCVRGERRLFHDLNVHLERGSGLFVQGPNGSGKTTLLRVFAGLTPPCGGAILWNGSPIQVARDHLRRELLYCGHLIGLKDDLTAIENLVYAAALADEPISDAIAQDALKQSGLYEIADLPVRALSQGQKRRVSLARLCYLRRSFWILDEPLTALDDAAAQWVLDRISWHLNEGGTAIWTSHLPMFLAGSIRTLQIGS</sequence>
<feature type="domain" description="ABC transporter" evidence="8">
    <location>
        <begin position="2"/>
        <end position="202"/>
    </location>
</feature>
<dbReference type="PANTHER" id="PTHR43499">
    <property type="entry name" value="ABC TRANSPORTER I FAMILY MEMBER 1"/>
    <property type="match status" value="1"/>
</dbReference>
<reference evidence="9 10" key="1">
    <citation type="submission" date="2023-08" db="EMBL/GenBank/DDBJ databases">
        <title>Alcaligenaceae gen. nov., a novel taxon isolated from the sludge of Yixing Pesticide Factory.</title>
        <authorList>
            <person name="Ruan L."/>
        </authorList>
    </citation>
    <scope>NUCLEOTIDE SEQUENCE [LARGE SCALE GENOMIC DNA]</scope>
    <source>
        <strain evidence="9 10">LG-2</strain>
    </source>
</reference>
<evidence type="ECO:0000256" key="5">
    <source>
        <dbReference type="ARBA" id="ARBA00022840"/>
    </source>
</evidence>
<dbReference type="RefSeq" id="WP_347287590.1">
    <property type="nucleotide sequence ID" value="NZ_JAUZQE010000048.1"/>
</dbReference>
<keyword evidence="3" id="KW-0547">Nucleotide-binding</keyword>
<dbReference type="Proteomes" id="UP001232156">
    <property type="component" value="Unassembled WGS sequence"/>
</dbReference>
<dbReference type="NCBIfam" id="TIGR01189">
    <property type="entry name" value="ccmA"/>
    <property type="match status" value="1"/>
</dbReference>
<organism evidence="9 10">
    <name type="scientific">Yanghanlia caeni</name>
    <dbReference type="NCBI Taxonomy" id="3064283"/>
    <lineage>
        <taxon>Bacteria</taxon>
        <taxon>Pseudomonadati</taxon>
        <taxon>Pseudomonadota</taxon>
        <taxon>Betaproteobacteria</taxon>
        <taxon>Burkholderiales</taxon>
        <taxon>Alcaligenaceae</taxon>
        <taxon>Yanghanlia</taxon>
    </lineage>
</organism>
<name>A0ABU1D9C5_9BURK</name>
<evidence type="ECO:0000256" key="1">
    <source>
        <dbReference type="ARBA" id="ARBA00022448"/>
    </source>
</evidence>
<keyword evidence="6" id="KW-1278">Translocase</keyword>
<dbReference type="PANTHER" id="PTHR43499:SF1">
    <property type="entry name" value="ABC TRANSPORTER I FAMILY MEMBER 1"/>
    <property type="match status" value="1"/>
</dbReference>
<evidence type="ECO:0000256" key="6">
    <source>
        <dbReference type="ARBA" id="ARBA00022967"/>
    </source>
</evidence>
<keyword evidence="1" id="KW-0813">Transport</keyword>
<dbReference type="NCBIfam" id="NF010061">
    <property type="entry name" value="PRK13538.1"/>
    <property type="match status" value="1"/>
</dbReference>
<keyword evidence="7" id="KW-0472">Membrane</keyword>
<gene>
    <name evidence="9" type="primary">ccmA</name>
    <name evidence="9" type="ORF">Q8947_13590</name>
</gene>
<dbReference type="Pfam" id="PF00005">
    <property type="entry name" value="ABC_tran"/>
    <property type="match status" value="1"/>
</dbReference>
<proteinExistence type="predicted"/>
<evidence type="ECO:0000313" key="10">
    <source>
        <dbReference type="Proteomes" id="UP001232156"/>
    </source>
</evidence>
<dbReference type="EMBL" id="JAUZQE010000048">
    <property type="protein sequence ID" value="MDR4127009.1"/>
    <property type="molecule type" value="Genomic_DNA"/>
</dbReference>
<evidence type="ECO:0000259" key="8">
    <source>
        <dbReference type="PROSITE" id="PS50893"/>
    </source>
</evidence>
<comment type="caution">
    <text evidence="9">The sequence shown here is derived from an EMBL/GenBank/DDBJ whole genome shotgun (WGS) entry which is preliminary data.</text>
</comment>
<keyword evidence="10" id="KW-1185">Reference proteome</keyword>
<dbReference type="InterPro" id="IPR003593">
    <property type="entry name" value="AAA+_ATPase"/>
</dbReference>
<accession>A0ABU1D9C5</accession>
<dbReference type="SUPFAM" id="SSF52540">
    <property type="entry name" value="P-loop containing nucleoside triphosphate hydrolases"/>
    <property type="match status" value="1"/>
</dbReference>
<dbReference type="InterPro" id="IPR005895">
    <property type="entry name" value="ABC_transptr_haem_export_CcmA"/>
</dbReference>
<dbReference type="InterPro" id="IPR003439">
    <property type="entry name" value="ABC_transporter-like_ATP-bd"/>
</dbReference>
<evidence type="ECO:0000256" key="7">
    <source>
        <dbReference type="ARBA" id="ARBA00023136"/>
    </source>
</evidence>
<evidence type="ECO:0000256" key="4">
    <source>
        <dbReference type="ARBA" id="ARBA00022748"/>
    </source>
</evidence>